<dbReference type="PANTHER" id="PTHR13026:SF0">
    <property type="entry name" value="RIBOSOMAL RNA PROCESSING 1B"/>
    <property type="match status" value="1"/>
</dbReference>
<dbReference type="GO" id="GO:0006364">
    <property type="term" value="P:rRNA processing"/>
    <property type="evidence" value="ECO:0007669"/>
    <property type="project" value="UniProtKB-KW"/>
</dbReference>
<dbReference type="InterPro" id="IPR010301">
    <property type="entry name" value="RRP1"/>
</dbReference>
<keyword evidence="4" id="KW-0539">Nucleus</keyword>
<evidence type="ECO:0000256" key="2">
    <source>
        <dbReference type="ARBA" id="ARBA00006374"/>
    </source>
</evidence>
<dbReference type="OrthoDB" id="2019504at2759"/>
<evidence type="ECO:0000313" key="5">
    <source>
        <dbReference type="EMBL" id="KIM79783.1"/>
    </source>
</evidence>
<gene>
    <name evidence="5" type="ORF">PILCRDRAFT_544817</name>
</gene>
<dbReference type="AlphaFoldDB" id="A0A0C3B0M7"/>
<dbReference type="GO" id="GO:0030688">
    <property type="term" value="C:preribosome, small subunit precursor"/>
    <property type="evidence" value="ECO:0007669"/>
    <property type="project" value="InterPro"/>
</dbReference>
<dbReference type="PANTHER" id="PTHR13026">
    <property type="entry name" value="NNP-1 PROTEIN NOVEL NUCLEAR PROTEIN 1 NOP52"/>
    <property type="match status" value="1"/>
</dbReference>
<evidence type="ECO:0008006" key="7">
    <source>
        <dbReference type="Google" id="ProtNLM"/>
    </source>
</evidence>
<comment type="similarity">
    <text evidence="2">Belongs to the RRP1 family.</text>
</comment>
<dbReference type="Proteomes" id="UP000054166">
    <property type="component" value="Unassembled WGS sequence"/>
</dbReference>
<dbReference type="InParanoid" id="A0A0C3B0M7"/>
<name>A0A0C3B0M7_PILCF</name>
<accession>A0A0C3B0M7</accession>
<reference evidence="6" key="2">
    <citation type="submission" date="2015-01" db="EMBL/GenBank/DDBJ databases">
        <title>Evolutionary Origins and Diversification of the Mycorrhizal Mutualists.</title>
        <authorList>
            <consortium name="DOE Joint Genome Institute"/>
            <consortium name="Mycorrhizal Genomics Consortium"/>
            <person name="Kohler A."/>
            <person name="Kuo A."/>
            <person name="Nagy L.G."/>
            <person name="Floudas D."/>
            <person name="Copeland A."/>
            <person name="Barry K.W."/>
            <person name="Cichocki N."/>
            <person name="Veneault-Fourrey C."/>
            <person name="LaButti K."/>
            <person name="Lindquist E.A."/>
            <person name="Lipzen A."/>
            <person name="Lundell T."/>
            <person name="Morin E."/>
            <person name="Murat C."/>
            <person name="Riley R."/>
            <person name="Ohm R."/>
            <person name="Sun H."/>
            <person name="Tunlid A."/>
            <person name="Henrissat B."/>
            <person name="Grigoriev I.V."/>
            <person name="Hibbett D.S."/>
            <person name="Martin F."/>
        </authorList>
    </citation>
    <scope>NUCLEOTIDE SEQUENCE [LARGE SCALE GENOMIC DNA]</scope>
    <source>
        <strain evidence="6">F 1598</strain>
    </source>
</reference>
<protein>
    <recommendedName>
        <fullName evidence="7">Nop52-domain-containing protein</fullName>
    </recommendedName>
</protein>
<evidence type="ECO:0000256" key="3">
    <source>
        <dbReference type="ARBA" id="ARBA00022552"/>
    </source>
</evidence>
<keyword evidence="3" id="KW-0698">rRNA processing</keyword>
<organism evidence="5 6">
    <name type="scientific">Piloderma croceum (strain F 1598)</name>
    <dbReference type="NCBI Taxonomy" id="765440"/>
    <lineage>
        <taxon>Eukaryota</taxon>
        <taxon>Fungi</taxon>
        <taxon>Dikarya</taxon>
        <taxon>Basidiomycota</taxon>
        <taxon>Agaricomycotina</taxon>
        <taxon>Agaricomycetes</taxon>
        <taxon>Agaricomycetidae</taxon>
        <taxon>Atheliales</taxon>
        <taxon>Atheliaceae</taxon>
        <taxon>Piloderma</taxon>
    </lineage>
</organism>
<dbReference type="FunCoup" id="A0A0C3B0M7">
    <property type="interactions" value="21"/>
</dbReference>
<dbReference type="EMBL" id="KN833007">
    <property type="protein sequence ID" value="KIM79783.1"/>
    <property type="molecule type" value="Genomic_DNA"/>
</dbReference>
<evidence type="ECO:0000256" key="4">
    <source>
        <dbReference type="ARBA" id="ARBA00023242"/>
    </source>
</evidence>
<proteinExistence type="inferred from homology"/>
<dbReference type="Pfam" id="PF05997">
    <property type="entry name" value="Nop52"/>
    <property type="match status" value="1"/>
</dbReference>
<reference evidence="5 6" key="1">
    <citation type="submission" date="2014-04" db="EMBL/GenBank/DDBJ databases">
        <authorList>
            <consortium name="DOE Joint Genome Institute"/>
            <person name="Kuo A."/>
            <person name="Tarkka M."/>
            <person name="Buscot F."/>
            <person name="Kohler A."/>
            <person name="Nagy L.G."/>
            <person name="Floudas D."/>
            <person name="Copeland A."/>
            <person name="Barry K.W."/>
            <person name="Cichocki N."/>
            <person name="Veneault-Fourrey C."/>
            <person name="LaButti K."/>
            <person name="Lindquist E.A."/>
            <person name="Lipzen A."/>
            <person name="Lundell T."/>
            <person name="Morin E."/>
            <person name="Murat C."/>
            <person name="Sun H."/>
            <person name="Tunlid A."/>
            <person name="Henrissat B."/>
            <person name="Grigoriev I.V."/>
            <person name="Hibbett D.S."/>
            <person name="Martin F."/>
            <person name="Nordberg H.P."/>
            <person name="Cantor M.N."/>
            <person name="Hua S.X."/>
        </authorList>
    </citation>
    <scope>NUCLEOTIDE SEQUENCE [LARGE SCALE GENOMIC DNA]</scope>
    <source>
        <strain evidence="5 6">F 1598</strain>
    </source>
</reference>
<comment type="subcellular location">
    <subcellularLocation>
        <location evidence="1">Nucleus</location>
    </subcellularLocation>
</comment>
<dbReference type="GO" id="GO:0005634">
    <property type="term" value="C:nucleus"/>
    <property type="evidence" value="ECO:0007669"/>
    <property type="project" value="UniProtKB-SubCell"/>
</dbReference>
<evidence type="ECO:0000313" key="6">
    <source>
        <dbReference type="Proteomes" id="UP000054166"/>
    </source>
</evidence>
<keyword evidence="6" id="KW-1185">Reference proteome</keyword>
<evidence type="ECO:0000256" key="1">
    <source>
        <dbReference type="ARBA" id="ARBA00004123"/>
    </source>
</evidence>
<sequence>MASSSTDVPPLAKYLASTDKKTRDKAVKNLATFLSNSSQDAALPDLEMAKLWKGIFYCFWMSDKPLVQQALASELAELLLTISDTPSALHFLRGFWITLVREWNGIDRLRMDKYYMLVRRFVNATFRLLLRAEWTESACQEYNSILTQTGGPLCPDDIRVPTSLAFHVSDVYLEELDKALATAPPSPAPLSLILSPFFTLAARTQANTTYKHIQETIFDPLFEALSSLQPEESPNHKRLSLESSYSNLISNSCVSNPKDGAIGSAELRKALLRQIFDVASEESTRDSNRRKMYAVFKAAKEAEDDSGADN</sequence>
<dbReference type="HOGENOM" id="CLU_022876_1_0_1"/>
<dbReference type="STRING" id="765440.A0A0C3B0M7"/>